<dbReference type="Pfam" id="PF04545">
    <property type="entry name" value="Sigma70_r4"/>
    <property type="match status" value="1"/>
</dbReference>
<dbReference type="EMBL" id="MHRJ01000014">
    <property type="protein sequence ID" value="OHA23186.1"/>
    <property type="molecule type" value="Genomic_DNA"/>
</dbReference>
<dbReference type="GO" id="GO:0006352">
    <property type="term" value="P:DNA-templated transcription initiation"/>
    <property type="evidence" value="ECO:0007669"/>
    <property type="project" value="InterPro"/>
</dbReference>
<dbReference type="GO" id="GO:0003700">
    <property type="term" value="F:DNA-binding transcription factor activity"/>
    <property type="evidence" value="ECO:0007669"/>
    <property type="project" value="InterPro"/>
</dbReference>
<evidence type="ECO:0000313" key="4">
    <source>
        <dbReference type="Proteomes" id="UP000176493"/>
    </source>
</evidence>
<dbReference type="InterPro" id="IPR050239">
    <property type="entry name" value="Sigma-70_RNA_pol_init_factors"/>
</dbReference>
<dbReference type="InterPro" id="IPR007630">
    <property type="entry name" value="RNA_pol_sigma70_r4"/>
</dbReference>
<dbReference type="InterPro" id="IPR007759">
    <property type="entry name" value="Asxl_HARE-HTH"/>
</dbReference>
<evidence type="ECO:0000259" key="2">
    <source>
        <dbReference type="PROSITE" id="PS51913"/>
    </source>
</evidence>
<dbReference type="PANTHER" id="PTHR30603">
    <property type="entry name" value="RNA POLYMERASE SIGMA FACTOR RPO"/>
    <property type="match status" value="1"/>
</dbReference>
<sequence>MATKISTPVASFTFKPKQAARKLLAALPERARDVIVSRYGLGESPRKMTLEAIGKKYGITRERVRQIENHALLSIRKSVPYKSATQFFTELEELVRVLGGIIAEDELLSLASPDKGSQNYIHFLLVVDESFKKEKEDEHFKHRWYIDKALANKVHEALQKLYKSLSDSDLISELDIISKFLAHIEGIAEHLKNEHVVRRYLNLSKMISKNPLGEWGLITSPNVRAKGMRDFAFLVLRKHGSPIHFREVAKSIEKLFARKAHVATTHNELIKDPRFVLVGRGLYALSEWGYMSGVVRDVIRKILTKHGPLTREDIVGKVLKERYVKENTILVNLQNSKFFKKEKDGRYSLIQ</sequence>
<proteinExistence type="predicted"/>
<reference evidence="3 4" key="1">
    <citation type="journal article" date="2016" name="Nat. Commun.">
        <title>Thousands of microbial genomes shed light on interconnected biogeochemical processes in an aquifer system.</title>
        <authorList>
            <person name="Anantharaman K."/>
            <person name="Brown C.T."/>
            <person name="Hug L.A."/>
            <person name="Sharon I."/>
            <person name="Castelle C.J."/>
            <person name="Probst A.J."/>
            <person name="Thomas B.C."/>
            <person name="Singh A."/>
            <person name="Wilkins M.J."/>
            <person name="Karaoz U."/>
            <person name="Brodie E.L."/>
            <person name="Williams K.H."/>
            <person name="Hubbard S.S."/>
            <person name="Banfield J.F."/>
        </authorList>
    </citation>
    <scope>NUCLEOTIDE SEQUENCE [LARGE SCALE GENOMIC DNA]</scope>
</reference>
<dbReference type="InterPro" id="IPR000943">
    <property type="entry name" value="RNA_pol_sigma70"/>
</dbReference>
<dbReference type="CDD" id="cd06171">
    <property type="entry name" value="Sigma70_r4"/>
    <property type="match status" value="1"/>
</dbReference>
<keyword evidence="1" id="KW-0804">Transcription</keyword>
<dbReference type="AlphaFoldDB" id="A0A1G2MH06"/>
<organism evidence="3 4">
    <name type="scientific">Candidatus Taylorbacteria bacterium RIFCSPHIGHO2_02_49_25</name>
    <dbReference type="NCBI Taxonomy" id="1802305"/>
    <lineage>
        <taxon>Bacteria</taxon>
        <taxon>Candidatus Tayloriibacteriota</taxon>
    </lineage>
</organism>
<dbReference type="PROSITE" id="PS51913">
    <property type="entry name" value="HTH_HARE"/>
    <property type="match status" value="1"/>
</dbReference>
<dbReference type="Proteomes" id="UP000176493">
    <property type="component" value="Unassembled WGS sequence"/>
</dbReference>
<evidence type="ECO:0000313" key="3">
    <source>
        <dbReference type="EMBL" id="OHA23186.1"/>
    </source>
</evidence>
<dbReference type="Gene3D" id="1.10.10.1250">
    <property type="entry name" value="RNA polymerase, subunit delta, N-terminal domain"/>
    <property type="match status" value="1"/>
</dbReference>
<dbReference type="SUPFAM" id="SSF88659">
    <property type="entry name" value="Sigma3 and sigma4 domains of RNA polymerase sigma factors"/>
    <property type="match status" value="1"/>
</dbReference>
<dbReference type="PRINTS" id="PR00046">
    <property type="entry name" value="SIGMA70FCT"/>
</dbReference>
<protein>
    <recommendedName>
        <fullName evidence="2">HTH HARE-type domain-containing protein</fullName>
    </recommendedName>
</protein>
<gene>
    <name evidence="3" type="ORF">A2W52_04750</name>
</gene>
<name>A0A1G2MH06_9BACT</name>
<dbReference type="Pfam" id="PF05066">
    <property type="entry name" value="HARE-HTH"/>
    <property type="match status" value="1"/>
</dbReference>
<accession>A0A1G2MH06</accession>
<dbReference type="InterPro" id="IPR013324">
    <property type="entry name" value="RNA_pol_sigma_r3/r4-like"/>
</dbReference>
<dbReference type="InterPro" id="IPR036388">
    <property type="entry name" value="WH-like_DNA-bd_sf"/>
</dbReference>
<evidence type="ECO:0000256" key="1">
    <source>
        <dbReference type="ARBA" id="ARBA00023163"/>
    </source>
</evidence>
<comment type="caution">
    <text evidence="3">The sequence shown here is derived from an EMBL/GenBank/DDBJ whole genome shotgun (WGS) entry which is preliminary data.</text>
</comment>
<feature type="domain" description="HTH HARE-type" evidence="2">
    <location>
        <begin position="226"/>
        <end position="288"/>
    </location>
</feature>
<dbReference type="Gene3D" id="1.10.10.10">
    <property type="entry name" value="Winged helix-like DNA-binding domain superfamily/Winged helix DNA-binding domain"/>
    <property type="match status" value="1"/>
</dbReference>
<dbReference type="PANTHER" id="PTHR30603:SF47">
    <property type="entry name" value="RNA POLYMERASE SIGMA FACTOR SIGD, CHLOROPLASTIC"/>
    <property type="match status" value="1"/>
</dbReference>
<dbReference type="InterPro" id="IPR038087">
    <property type="entry name" value="RNAP_delta_N_dom_sf"/>
</dbReference>